<dbReference type="GO" id="GO:0000156">
    <property type="term" value="F:phosphorelay response regulator activity"/>
    <property type="evidence" value="ECO:0007669"/>
    <property type="project" value="TreeGrafter"/>
</dbReference>
<proteinExistence type="predicted"/>
<dbReference type="GO" id="GO:0006355">
    <property type="term" value="P:regulation of DNA-templated transcription"/>
    <property type="evidence" value="ECO:0007669"/>
    <property type="project" value="TreeGrafter"/>
</dbReference>
<dbReference type="Pfam" id="PF00072">
    <property type="entry name" value="Response_reg"/>
    <property type="match status" value="1"/>
</dbReference>
<comment type="caution">
    <text evidence="5">The sequence shown here is derived from an EMBL/GenBank/DDBJ whole genome shotgun (WGS) entry which is preliminary data.</text>
</comment>
<keyword evidence="2" id="KW-0597">Phosphoprotein</keyword>
<dbReference type="InterPro" id="IPR007492">
    <property type="entry name" value="LytTR_DNA-bd_dom"/>
</dbReference>
<evidence type="ECO:0000313" key="5">
    <source>
        <dbReference type="EMBL" id="TFW72217.1"/>
    </source>
</evidence>
<dbReference type="InterPro" id="IPR001789">
    <property type="entry name" value="Sig_transdc_resp-reg_receiver"/>
</dbReference>
<evidence type="ECO:0000256" key="2">
    <source>
        <dbReference type="PROSITE-ProRule" id="PRU00169"/>
    </source>
</evidence>
<dbReference type="PROSITE" id="PS50110">
    <property type="entry name" value="RESPONSE_REGULATORY"/>
    <property type="match status" value="1"/>
</dbReference>
<organism evidence="5 6">
    <name type="scientific">Methylotenera oryzisoli</name>
    <dbReference type="NCBI Taxonomy" id="2080758"/>
    <lineage>
        <taxon>Bacteria</taxon>
        <taxon>Pseudomonadati</taxon>
        <taxon>Pseudomonadota</taxon>
        <taxon>Betaproteobacteria</taxon>
        <taxon>Nitrosomonadales</taxon>
        <taxon>Methylophilaceae</taxon>
        <taxon>Methylotenera</taxon>
    </lineage>
</organism>
<evidence type="ECO:0000259" key="4">
    <source>
        <dbReference type="PROSITE" id="PS50930"/>
    </source>
</evidence>
<dbReference type="OrthoDB" id="236568at2"/>
<name>A0A4Y9VU62_9PROT</name>
<dbReference type="EMBL" id="PQVH01000006">
    <property type="protein sequence ID" value="TFW72217.1"/>
    <property type="molecule type" value="Genomic_DNA"/>
</dbReference>
<feature type="modified residue" description="4-aspartylphosphate" evidence="2">
    <location>
        <position position="64"/>
    </location>
</feature>
<dbReference type="InterPro" id="IPR039420">
    <property type="entry name" value="WalR-like"/>
</dbReference>
<evidence type="ECO:0000259" key="3">
    <source>
        <dbReference type="PROSITE" id="PS50110"/>
    </source>
</evidence>
<dbReference type="GO" id="GO:0032993">
    <property type="term" value="C:protein-DNA complex"/>
    <property type="evidence" value="ECO:0007669"/>
    <property type="project" value="TreeGrafter"/>
</dbReference>
<dbReference type="InterPro" id="IPR011006">
    <property type="entry name" value="CheY-like_superfamily"/>
</dbReference>
<dbReference type="SUPFAM" id="SSF52172">
    <property type="entry name" value="CheY-like"/>
    <property type="match status" value="1"/>
</dbReference>
<evidence type="ECO:0000256" key="1">
    <source>
        <dbReference type="ARBA" id="ARBA00023125"/>
    </source>
</evidence>
<keyword evidence="1 5" id="KW-0238">DNA-binding</keyword>
<accession>A0A4Y9VU62</accession>
<feature type="domain" description="Response regulatory" evidence="3">
    <location>
        <begin position="8"/>
        <end position="127"/>
    </location>
</feature>
<dbReference type="PROSITE" id="PS50930">
    <property type="entry name" value="HTH_LYTTR"/>
    <property type="match status" value="1"/>
</dbReference>
<feature type="domain" description="HTH LytTR-type" evidence="4">
    <location>
        <begin position="147"/>
        <end position="256"/>
    </location>
</feature>
<dbReference type="SMART" id="SM00448">
    <property type="entry name" value="REC"/>
    <property type="match status" value="1"/>
</dbReference>
<dbReference type="Pfam" id="PF04397">
    <property type="entry name" value="LytTR"/>
    <property type="match status" value="1"/>
</dbReference>
<keyword evidence="6" id="KW-1185">Reference proteome</keyword>
<dbReference type="GO" id="GO:0005829">
    <property type="term" value="C:cytosol"/>
    <property type="evidence" value="ECO:0007669"/>
    <property type="project" value="TreeGrafter"/>
</dbReference>
<dbReference type="PANTHER" id="PTHR48111">
    <property type="entry name" value="REGULATOR OF RPOS"/>
    <property type="match status" value="1"/>
</dbReference>
<dbReference type="Proteomes" id="UP000297706">
    <property type="component" value="Unassembled WGS sequence"/>
</dbReference>
<sequence length="256" mass="29391">MPNHTHLNIVIADDEAPARNRLRSLLGDIENTQVLAEAKNGKELLEIINQAYDTQTAANIVLLDIRMPEMDGIEAAQHLQKLPKPPAVIFTTAYDNYAIQAFDISAVDYLLKPIRLERLQTALQKARALLPSQLETLTPLSPKRTHLSINERGRILLVPISDVIYLRAELKYITVRTAEREYLIEESLSHLEQEFSHIFTRLHRNCLAANAYILGYEKRHHDEHAEKQWVALLKHVPETISVSRRQQHLIRQTILN</sequence>
<dbReference type="GO" id="GO:0000976">
    <property type="term" value="F:transcription cis-regulatory region binding"/>
    <property type="evidence" value="ECO:0007669"/>
    <property type="project" value="TreeGrafter"/>
</dbReference>
<dbReference type="PANTHER" id="PTHR48111:SF69">
    <property type="entry name" value="RESPONSE REGULATOR RECEIVER"/>
    <property type="match status" value="1"/>
</dbReference>
<dbReference type="AlphaFoldDB" id="A0A4Y9VU62"/>
<dbReference type="Gene3D" id="3.40.50.2300">
    <property type="match status" value="1"/>
</dbReference>
<reference evidence="5 6" key="1">
    <citation type="submission" date="2018-02" db="EMBL/GenBank/DDBJ databases">
        <title>A novel lanthanide dependent methylotroph, Methylotenera sp. La3113.</title>
        <authorList>
            <person name="Lv H."/>
            <person name="Tani A."/>
        </authorList>
    </citation>
    <scope>NUCLEOTIDE SEQUENCE [LARGE SCALE GENOMIC DNA]</scope>
    <source>
        <strain evidence="5 6">La3113</strain>
    </source>
</reference>
<dbReference type="Gene3D" id="2.40.50.1020">
    <property type="entry name" value="LytTr DNA-binding domain"/>
    <property type="match status" value="1"/>
</dbReference>
<dbReference type="RefSeq" id="WP_135276759.1">
    <property type="nucleotide sequence ID" value="NZ_PQVH01000006.1"/>
</dbReference>
<gene>
    <name evidence="5" type="ORF">C3Y98_03670</name>
</gene>
<evidence type="ECO:0000313" key="6">
    <source>
        <dbReference type="Proteomes" id="UP000297706"/>
    </source>
</evidence>
<protein>
    <submittedName>
        <fullName evidence="5">DNA-binding response regulator</fullName>
    </submittedName>
</protein>
<dbReference type="SMART" id="SM00850">
    <property type="entry name" value="LytTR"/>
    <property type="match status" value="1"/>
</dbReference>